<dbReference type="Pfam" id="PF02927">
    <property type="entry name" value="CelD_N"/>
    <property type="match status" value="1"/>
</dbReference>
<feature type="domain" description="Immunoglobulin I-set" evidence="14">
    <location>
        <begin position="941"/>
        <end position="1017"/>
    </location>
</feature>
<feature type="domain" description="Glycoside hydrolase family 9" evidence="11">
    <location>
        <begin position="424"/>
        <end position="921"/>
    </location>
</feature>
<feature type="transmembrane region" description="Helical" evidence="10">
    <location>
        <begin position="1085"/>
        <end position="1106"/>
    </location>
</feature>
<dbReference type="Gene3D" id="2.60.40.10">
    <property type="entry name" value="Immunoglobulins"/>
    <property type="match status" value="2"/>
</dbReference>
<feature type="compositionally biased region" description="Pro residues" evidence="9">
    <location>
        <begin position="1036"/>
        <end position="1053"/>
    </location>
</feature>
<dbReference type="PROSITE" id="PS00592">
    <property type="entry name" value="GH9_2"/>
    <property type="match status" value="1"/>
</dbReference>
<feature type="active site" evidence="7">
    <location>
        <position position="909"/>
    </location>
</feature>
<dbReference type="GO" id="GO:0030245">
    <property type="term" value="P:cellulose catabolic process"/>
    <property type="evidence" value="ECO:0007669"/>
    <property type="project" value="UniProtKB-KW"/>
</dbReference>
<dbReference type="SUPFAM" id="SSF81296">
    <property type="entry name" value="E set domains"/>
    <property type="match status" value="1"/>
</dbReference>
<evidence type="ECO:0000256" key="2">
    <source>
        <dbReference type="ARBA" id="ARBA00022801"/>
    </source>
</evidence>
<evidence type="ECO:0000256" key="7">
    <source>
        <dbReference type="PROSITE-ProRule" id="PRU10060"/>
    </source>
</evidence>
<organism evidence="15 16">
    <name type="scientific">Zhihengliuella halotolerans</name>
    <dbReference type="NCBI Taxonomy" id="370736"/>
    <lineage>
        <taxon>Bacteria</taxon>
        <taxon>Bacillati</taxon>
        <taxon>Actinomycetota</taxon>
        <taxon>Actinomycetes</taxon>
        <taxon>Micrococcales</taxon>
        <taxon>Micrococcaceae</taxon>
        <taxon>Zhihengliuella</taxon>
    </lineage>
</organism>
<comment type="catalytic activity">
    <reaction evidence="8">
        <text>Endohydrolysis of (1-&gt;4)-beta-D-glucosidic linkages in cellulose, lichenin and cereal beta-D-glucans.</text>
        <dbReference type="EC" id="3.2.1.4"/>
    </reaction>
</comment>
<dbReference type="PANTHER" id="PTHR22298">
    <property type="entry name" value="ENDO-1,4-BETA-GLUCANASE"/>
    <property type="match status" value="1"/>
</dbReference>
<evidence type="ECO:0000259" key="13">
    <source>
        <dbReference type="Pfam" id="PF02927"/>
    </source>
</evidence>
<evidence type="ECO:0000259" key="11">
    <source>
        <dbReference type="Pfam" id="PF00759"/>
    </source>
</evidence>
<keyword evidence="3 6" id="KW-0119">Carbohydrate metabolism</keyword>
<dbReference type="Pfam" id="PF00759">
    <property type="entry name" value="Glyco_hydro_9"/>
    <property type="match status" value="1"/>
</dbReference>
<keyword evidence="8" id="KW-0136">Cellulose degradation</keyword>
<dbReference type="RefSeq" id="WP_242607466.1">
    <property type="nucleotide sequence ID" value="NZ_SHLA01000001.1"/>
</dbReference>
<keyword evidence="10" id="KW-0472">Membrane</keyword>
<feature type="domain" description="CBM-cenC" evidence="12">
    <location>
        <begin position="175"/>
        <end position="285"/>
    </location>
</feature>
<evidence type="ECO:0000256" key="6">
    <source>
        <dbReference type="PROSITE-ProRule" id="PRU10059"/>
    </source>
</evidence>
<dbReference type="InterPro" id="IPR004197">
    <property type="entry name" value="Cellulase_Ig-like"/>
</dbReference>
<dbReference type="InterPro" id="IPR001701">
    <property type="entry name" value="Glyco_hydro_9"/>
</dbReference>
<dbReference type="AlphaFoldDB" id="A0A4V6MGE4"/>
<dbReference type="EMBL" id="SHLA01000001">
    <property type="protein sequence ID" value="RZU60846.1"/>
    <property type="molecule type" value="Genomic_DNA"/>
</dbReference>
<feature type="region of interest" description="Disordered" evidence="9">
    <location>
        <begin position="461"/>
        <end position="480"/>
    </location>
</feature>
<evidence type="ECO:0000259" key="14">
    <source>
        <dbReference type="Pfam" id="PF07679"/>
    </source>
</evidence>
<gene>
    <name evidence="15" type="ORF">EV380_0395</name>
</gene>
<feature type="region of interest" description="Disordered" evidence="9">
    <location>
        <begin position="1029"/>
        <end position="1076"/>
    </location>
</feature>
<evidence type="ECO:0000313" key="16">
    <source>
        <dbReference type="Proteomes" id="UP000292685"/>
    </source>
</evidence>
<keyword evidence="2 6" id="KW-0378">Hydrolase</keyword>
<dbReference type="SUPFAM" id="SSF48208">
    <property type="entry name" value="Six-hairpin glycosidases"/>
    <property type="match status" value="1"/>
</dbReference>
<evidence type="ECO:0000256" key="3">
    <source>
        <dbReference type="ARBA" id="ARBA00023277"/>
    </source>
</evidence>
<protein>
    <recommendedName>
        <fullName evidence="8">Endoglucanase</fullName>
        <ecNumber evidence="8">3.2.1.4</ecNumber>
    </recommendedName>
</protein>
<dbReference type="CDD" id="cd02850">
    <property type="entry name" value="E_set_Cellulase_N"/>
    <property type="match status" value="1"/>
</dbReference>
<feature type="active site" evidence="7">
    <location>
        <position position="900"/>
    </location>
</feature>
<dbReference type="InterPro" id="IPR012341">
    <property type="entry name" value="6hp_glycosidase-like_sf"/>
</dbReference>
<dbReference type="InterPro" id="IPR014756">
    <property type="entry name" value="Ig_E-set"/>
</dbReference>
<dbReference type="InterPro" id="IPR013098">
    <property type="entry name" value="Ig_I-set"/>
</dbReference>
<dbReference type="InterPro" id="IPR003305">
    <property type="entry name" value="CenC_carb-bd"/>
</dbReference>
<accession>A0A4V6MGE4</accession>
<keyword evidence="16" id="KW-1185">Reference proteome</keyword>
<dbReference type="InterPro" id="IPR036179">
    <property type="entry name" value="Ig-like_dom_sf"/>
</dbReference>
<dbReference type="GO" id="GO:0008810">
    <property type="term" value="F:cellulase activity"/>
    <property type="evidence" value="ECO:0007669"/>
    <property type="project" value="UniProtKB-EC"/>
</dbReference>
<comment type="similarity">
    <text evidence="1 6 8">Belongs to the glycosyl hydrolase 9 (cellulase E) family.</text>
</comment>
<evidence type="ECO:0000256" key="1">
    <source>
        <dbReference type="ARBA" id="ARBA00007072"/>
    </source>
</evidence>
<keyword evidence="4 6" id="KW-0326">Glycosidase</keyword>
<evidence type="ECO:0000256" key="5">
    <source>
        <dbReference type="ARBA" id="ARBA00023326"/>
    </source>
</evidence>
<evidence type="ECO:0000256" key="9">
    <source>
        <dbReference type="SAM" id="MobiDB-lite"/>
    </source>
</evidence>
<evidence type="ECO:0000256" key="10">
    <source>
        <dbReference type="SAM" id="Phobius"/>
    </source>
</evidence>
<dbReference type="SUPFAM" id="SSF48726">
    <property type="entry name" value="Immunoglobulin"/>
    <property type="match status" value="1"/>
</dbReference>
<name>A0A4V6MGE4_9MICC</name>
<dbReference type="EC" id="3.2.1.4" evidence="8"/>
<dbReference type="InterPro" id="IPR013783">
    <property type="entry name" value="Ig-like_fold"/>
</dbReference>
<proteinExistence type="inferred from homology"/>
<reference evidence="15 16" key="1">
    <citation type="submission" date="2019-02" db="EMBL/GenBank/DDBJ databases">
        <title>Sequencing the genomes of 1000 actinobacteria strains.</title>
        <authorList>
            <person name="Klenk H.-P."/>
        </authorList>
    </citation>
    <scope>NUCLEOTIDE SEQUENCE [LARGE SCALE GENOMIC DNA]</scope>
    <source>
        <strain evidence="15 16">DSM 17364</strain>
    </source>
</reference>
<dbReference type="Pfam" id="PF07679">
    <property type="entry name" value="I-set"/>
    <property type="match status" value="1"/>
</dbReference>
<dbReference type="SUPFAM" id="SSF49785">
    <property type="entry name" value="Galactose-binding domain-like"/>
    <property type="match status" value="2"/>
</dbReference>
<dbReference type="InterPro" id="IPR008979">
    <property type="entry name" value="Galactose-bd-like_sf"/>
</dbReference>
<sequence length="1114" mass="119065">MASVPSAHAQPLDAVEVVHDFSDGDAAGWHAYANAGTVSASTDTSEFCTAVTGGENAWDIAAQLDGVTFDREATYVVSFDAHASAPVTVPLQGGAGYPAVFAQSVALDGTPEPQHVEFTFAPKEWATATANPDSPLEDSWTETTGDISFQLGGQDEPYTLCFDNFSLQQKASPEQVVGGDFEDGELAPFYASGAGVSAGVEDGVMCARLEGGTTNRWDQIIGFNGIVLEPGVTYGLSFDASSSNGRPVRVVVGDDAPPHTVLFEQSPTLSDEMESYSYTFTPESGFTASAGEDLGSGELSFQVGGASESWTFCLDNVSFISGVDPGVYTPETGPRVRVNQVGYLPEGPKQATLVTDAASPVDWELVNAEGATVTSGKTSPAGIDETAGLNVHEVDFGTFEQPGKYTLLADDEQSYEFAIAPGLYDQLRYDAINYFYPARSGIAIDGSVMVAQPDAEQYTREAGHVGAPGDGSANQGDRDVPCLTPATEGEYWMYGDWECNYTADVVGGWYDAGDHGKYVVNGGISVAQLLSTYERTLYTPTGADADLGDGTLNIPRDESSNSVPDVLDEARWQLEWMMKMQVPAEADMYPGMVHHKVADANWTGLPLMPADDPQERYLHRPSTAATLNFAAVAAQGARLWEKYDPTFAAELLAAGNVAWDAAHETPELYAPAPNDNPSAGSGPYDDDKVQDEFYWAAAEMFLTTGDPEFRDYVVASEYNTSDIWTAGGFNWFETAALGRISLAIVESDIPGRSEIRQSVIDAAERYLAWQEKQPFGTAYPGADGQYDWGSNSAILNNQVVMGTAFDLTGDQRFADGVLESMDYLLGRNALNNSYITGYGHHYSKNQHSRWFANSLEPSLPNPPRGSVSGGPNSMTETWDPVIKSLYDDERPCAPQFCYVDDIQSWSTNEITVNWNSALTWVASFAADQAAGDESSAGRIVRVDEHPADASVVEGESVQFAASATGAPAPSVQWQQQVDGTWQDVPGEESATLKLTAARADDGRSYRAYFANPFGGFYTDAAVLTVRSKPDVATPTPSTPATPPPSSAPATPPAEPEDRPADGSTQAPEDGSAGDSELAETGLGEYWMVLVILASLALLAGVLLLALRARRTSQE</sequence>
<evidence type="ECO:0000256" key="8">
    <source>
        <dbReference type="RuleBase" id="RU361166"/>
    </source>
</evidence>
<feature type="domain" description="Cellulase Ig-like" evidence="13">
    <location>
        <begin position="332"/>
        <end position="414"/>
    </location>
</feature>
<dbReference type="InterPro" id="IPR008928">
    <property type="entry name" value="6-hairpin_glycosidase_sf"/>
</dbReference>
<dbReference type="Gene3D" id="1.50.10.10">
    <property type="match status" value="1"/>
</dbReference>
<dbReference type="PROSITE" id="PS00698">
    <property type="entry name" value="GH9_3"/>
    <property type="match status" value="1"/>
</dbReference>
<dbReference type="Gene3D" id="2.60.120.260">
    <property type="entry name" value="Galactose-binding domain-like"/>
    <property type="match status" value="2"/>
</dbReference>
<dbReference type="InterPro" id="IPR018221">
    <property type="entry name" value="Glyco_hydro_9_His_AS"/>
</dbReference>
<keyword evidence="10" id="KW-0812">Transmembrane</keyword>
<keyword evidence="5 6" id="KW-0624">Polysaccharide degradation</keyword>
<dbReference type="InterPro" id="IPR033126">
    <property type="entry name" value="Glyco_hydro_9_Asp/Glu_AS"/>
</dbReference>
<comment type="caution">
    <text evidence="15">The sequence shown here is derived from an EMBL/GenBank/DDBJ whole genome shotgun (WGS) entry which is preliminary data.</text>
</comment>
<evidence type="ECO:0000259" key="12">
    <source>
        <dbReference type="Pfam" id="PF02018"/>
    </source>
</evidence>
<dbReference type="Proteomes" id="UP000292685">
    <property type="component" value="Unassembled WGS sequence"/>
</dbReference>
<feature type="active site" evidence="6">
    <location>
        <position position="847"/>
    </location>
</feature>
<keyword evidence="10" id="KW-1133">Transmembrane helix</keyword>
<evidence type="ECO:0000256" key="4">
    <source>
        <dbReference type="ARBA" id="ARBA00023295"/>
    </source>
</evidence>
<dbReference type="Pfam" id="PF02018">
    <property type="entry name" value="CBM_4_9"/>
    <property type="match status" value="2"/>
</dbReference>
<evidence type="ECO:0000313" key="15">
    <source>
        <dbReference type="EMBL" id="RZU60846.1"/>
    </source>
</evidence>
<feature type="domain" description="CBM-cenC" evidence="12">
    <location>
        <begin position="19"/>
        <end position="123"/>
    </location>
</feature>